<reference evidence="3" key="1">
    <citation type="submission" date="2021-02" db="EMBL/GenBank/DDBJ databases">
        <authorList>
            <person name="Nowell W R."/>
        </authorList>
    </citation>
    <scope>NUCLEOTIDE SEQUENCE</scope>
</reference>
<dbReference type="AlphaFoldDB" id="A0A814JHG0"/>
<feature type="region of interest" description="Disordered" evidence="1">
    <location>
        <begin position="57"/>
        <end position="79"/>
    </location>
</feature>
<keyword evidence="4" id="KW-1185">Reference proteome</keyword>
<feature type="compositionally biased region" description="Low complexity" evidence="1">
    <location>
        <begin position="698"/>
        <end position="710"/>
    </location>
</feature>
<dbReference type="Proteomes" id="UP000663854">
    <property type="component" value="Unassembled WGS sequence"/>
</dbReference>
<evidence type="ECO:0000256" key="1">
    <source>
        <dbReference type="SAM" id="MobiDB-lite"/>
    </source>
</evidence>
<sequence length="790" mass="91753">MNVNNSKYDSIRNNSQTKEQLIIKGIQQAWNRQFLSNIHSGVRVKIQQQEKIKNSSFIKPIHKDIHHKSTSSSSSSFKQSNHIQSMLKRLWIESETSALSQNGQKSLEKCQYSSQNQSLTSDQIKSILNNNLLRKNYSLGINSKNKNKNMNSIGIQTNIIQQIDRQTSCNILKSKKGFNKKSHSTSSSTVSISKTSISDENSTYTNSTSIETSTISTTTTVSTKDNHHYYNQRNKNRNNNAIDTDNEQKFNHIKIKEFQTEKSIKQQPNNEQLLHDININMQYYPQPNSLTVLSTVKKRFFTTFFNLFSYLRLSPFKRDRISISANTIETSKIIHIDRNEENKNIRLPTSRCRRSTARNLNYNSSIEPEKHYLQIKSEEDLSSKFKYLDKKTSNKSIAMRKQYRQVNNSNLSMVDSQKICLHRSKKNFNKINKKKHSYKKENHTNQHYEHKYRHRKKRKHIRTSNRSSQKKILSNSSIDIEVQPLLSNDNHSKVLVEENIKSSICNMECPNNTFLLSYDDVKQTSNIFPNNENNYSQKEILPHQQQDLSLKSINNHSTEIIPCITNNSIFKSNTLPSSFEKILNSNKEYFSHSKDLIRLHVKNKNLISKLSKSKISLSSIDHIDDSIKYHQRNIVNEFKSILQQTKNIHFNNNAFDNDLTINISSPLKIDTEKRLISNKSNIESIFSSIKNRNENKSKSPSTVSSDSQTKSIKDNPMEIHKIIQDQNEIIREGVEQLIRYQKLCQSYKLTSNKAVKQFLMKSTVLSPESLHRLSIINEPNSTYKIKRKTK</sequence>
<comment type="caution">
    <text evidence="3">The sequence shown here is derived from an EMBL/GenBank/DDBJ whole genome shotgun (WGS) entry which is preliminary data.</text>
</comment>
<accession>A0A814JHG0</accession>
<evidence type="ECO:0000313" key="3">
    <source>
        <dbReference type="EMBL" id="CAF1035923.1"/>
    </source>
</evidence>
<proteinExistence type="predicted"/>
<dbReference type="EMBL" id="CAJNOH010000098">
    <property type="protein sequence ID" value="CAF0865500.1"/>
    <property type="molecule type" value="Genomic_DNA"/>
</dbReference>
<protein>
    <submittedName>
        <fullName evidence="3">Uncharacterized protein</fullName>
    </submittedName>
</protein>
<feature type="region of interest" description="Disordered" evidence="1">
    <location>
        <begin position="691"/>
        <end position="716"/>
    </location>
</feature>
<evidence type="ECO:0000313" key="4">
    <source>
        <dbReference type="Proteomes" id="UP000663870"/>
    </source>
</evidence>
<feature type="region of interest" description="Disordered" evidence="1">
    <location>
        <begin position="177"/>
        <end position="243"/>
    </location>
</feature>
<gene>
    <name evidence="3" type="ORF">JXQ802_LOCUS15892</name>
    <name evidence="2" type="ORF">PYM288_LOCUS7769</name>
</gene>
<feature type="compositionally biased region" description="Low complexity" evidence="1">
    <location>
        <begin position="70"/>
        <end position="79"/>
    </location>
</feature>
<evidence type="ECO:0000313" key="2">
    <source>
        <dbReference type="EMBL" id="CAF0865500.1"/>
    </source>
</evidence>
<dbReference type="Proteomes" id="UP000663870">
    <property type="component" value="Unassembled WGS sequence"/>
</dbReference>
<name>A0A814JHG0_9BILA</name>
<dbReference type="EMBL" id="CAJNOL010000376">
    <property type="protein sequence ID" value="CAF1035923.1"/>
    <property type="molecule type" value="Genomic_DNA"/>
</dbReference>
<organism evidence="3 4">
    <name type="scientific">Rotaria sordida</name>
    <dbReference type="NCBI Taxonomy" id="392033"/>
    <lineage>
        <taxon>Eukaryota</taxon>
        <taxon>Metazoa</taxon>
        <taxon>Spiralia</taxon>
        <taxon>Gnathifera</taxon>
        <taxon>Rotifera</taxon>
        <taxon>Eurotatoria</taxon>
        <taxon>Bdelloidea</taxon>
        <taxon>Philodinida</taxon>
        <taxon>Philodinidae</taxon>
        <taxon>Rotaria</taxon>
    </lineage>
</organism>
<feature type="compositionally biased region" description="Low complexity" evidence="1">
    <location>
        <begin position="184"/>
        <end position="240"/>
    </location>
</feature>